<dbReference type="KEGG" id="erl:AOC36_05420"/>
<dbReference type="SMART" id="SM00331">
    <property type="entry name" value="PP2C_SIG"/>
    <property type="match status" value="1"/>
</dbReference>
<dbReference type="InterPro" id="IPR036457">
    <property type="entry name" value="PPM-type-like_dom_sf"/>
</dbReference>
<dbReference type="AlphaFoldDB" id="A0A109UH15"/>
<dbReference type="Pfam" id="PF13672">
    <property type="entry name" value="PP2C_2"/>
    <property type="match status" value="1"/>
</dbReference>
<dbReference type="SMART" id="SM00332">
    <property type="entry name" value="PP2Cc"/>
    <property type="match status" value="1"/>
</dbReference>
<organism evidence="2 3">
    <name type="scientific">Erysipelothrix larvae</name>
    <dbReference type="NCBI Taxonomy" id="1514105"/>
    <lineage>
        <taxon>Bacteria</taxon>
        <taxon>Bacillati</taxon>
        <taxon>Bacillota</taxon>
        <taxon>Erysipelotrichia</taxon>
        <taxon>Erysipelotrichales</taxon>
        <taxon>Erysipelotrichaceae</taxon>
        <taxon>Erysipelothrix</taxon>
    </lineage>
</organism>
<evidence type="ECO:0000259" key="1">
    <source>
        <dbReference type="PROSITE" id="PS51746"/>
    </source>
</evidence>
<dbReference type="OrthoDB" id="9801841at2"/>
<dbReference type="EMBL" id="CP013213">
    <property type="protein sequence ID" value="AMC93438.1"/>
    <property type="molecule type" value="Genomic_DNA"/>
</dbReference>
<feature type="domain" description="PPM-type phosphatase" evidence="1">
    <location>
        <begin position="2"/>
        <end position="239"/>
    </location>
</feature>
<dbReference type="PROSITE" id="PS51746">
    <property type="entry name" value="PPM_2"/>
    <property type="match status" value="1"/>
</dbReference>
<dbReference type="Proteomes" id="UP000063781">
    <property type="component" value="Chromosome"/>
</dbReference>
<dbReference type="Gene3D" id="3.60.40.10">
    <property type="entry name" value="PPM-type phosphatase domain"/>
    <property type="match status" value="1"/>
</dbReference>
<dbReference type="CDD" id="cd00143">
    <property type="entry name" value="PP2Cc"/>
    <property type="match status" value="1"/>
</dbReference>
<proteinExistence type="predicted"/>
<reference evidence="2 3" key="1">
    <citation type="submission" date="2015-10" db="EMBL/GenBank/DDBJ databases">
        <title>Erysipelothrix larvae sp. LV19 isolated from the larval gut of the rhinoceros beetle, Trypoxylus dichotomus.</title>
        <authorList>
            <person name="Lim S."/>
            <person name="Kim B.-C."/>
        </authorList>
    </citation>
    <scope>NUCLEOTIDE SEQUENCE [LARGE SCALE GENOMIC DNA]</scope>
    <source>
        <strain evidence="2 3">LV19</strain>
    </source>
</reference>
<protein>
    <submittedName>
        <fullName evidence="2">Serine/threonine protein phosphatase</fullName>
    </submittedName>
</protein>
<dbReference type="InterPro" id="IPR001932">
    <property type="entry name" value="PPM-type_phosphatase-like_dom"/>
</dbReference>
<keyword evidence="3" id="KW-1185">Reference proteome</keyword>
<gene>
    <name evidence="2" type="ORF">AOC36_05420</name>
</gene>
<dbReference type="STRING" id="1514105.AOC36_05420"/>
<accession>A0A109UH15</accession>
<name>A0A109UH15_9FIRM</name>
<evidence type="ECO:0000313" key="3">
    <source>
        <dbReference type="Proteomes" id="UP000063781"/>
    </source>
</evidence>
<dbReference type="RefSeq" id="WP_067632226.1">
    <property type="nucleotide sequence ID" value="NZ_CP013213.1"/>
</dbReference>
<evidence type="ECO:0000313" key="2">
    <source>
        <dbReference type="EMBL" id="AMC93438.1"/>
    </source>
</evidence>
<sequence>MNYISRSEIGLVRKTNQDRVLVVQKDNVFLGVVCDGIGGANGGDYASQKSIELFSESFKKSAGTFESIDTIIQWFKTTLNDINKTLYKESRKNMKLLGMGTTAAVIVVFNNRAIGFNVGDSRIYDYRRNRLSVLSHDQTYAYMMYLNNQISIEDVAVHPKRNVLMNAVGVNETITFETIRIPDGWNRLLVCSDGLYGYVPHDHIESQMDQPLEHAKKQLMDMAYKAGGFDNISYIILEGETNV</sequence>
<dbReference type="SUPFAM" id="SSF81606">
    <property type="entry name" value="PP2C-like"/>
    <property type="match status" value="1"/>
</dbReference>